<feature type="transmembrane region" description="Helical" evidence="1">
    <location>
        <begin position="6"/>
        <end position="23"/>
    </location>
</feature>
<evidence type="ECO:0008006" key="4">
    <source>
        <dbReference type="Google" id="ProtNLM"/>
    </source>
</evidence>
<keyword evidence="1" id="KW-0472">Membrane</keyword>
<gene>
    <name evidence="2" type="ORF">SAMN05444365_10133</name>
</gene>
<feature type="transmembrane region" description="Helical" evidence="1">
    <location>
        <begin position="66"/>
        <end position="84"/>
    </location>
</feature>
<dbReference type="AlphaFoldDB" id="A0A1H3FLL8"/>
<evidence type="ECO:0000256" key="1">
    <source>
        <dbReference type="SAM" id="Phobius"/>
    </source>
</evidence>
<reference evidence="3" key="1">
    <citation type="submission" date="2016-10" db="EMBL/GenBank/DDBJ databases">
        <authorList>
            <person name="Varghese N."/>
            <person name="Submissions S."/>
        </authorList>
    </citation>
    <scope>NUCLEOTIDE SEQUENCE [LARGE SCALE GENOMIC DNA]</scope>
    <source>
        <strain evidence="3">DSM 45245</strain>
    </source>
</reference>
<sequence length="94" mass="9801">MIGTIIWAIVAGAIIGALGRLVLPGRQNISVWATIGVGIAAALIGGVLAMWLGVGATRGVDWIRHLIQVALAALFVALAARISANRPEPRRVTR</sequence>
<dbReference type="EMBL" id="FNPH01000001">
    <property type="protein sequence ID" value="SDX91009.1"/>
    <property type="molecule type" value="Genomic_DNA"/>
</dbReference>
<protein>
    <recommendedName>
        <fullName evidence="4">Transglycosylase associated protein</fullName>
    </recommendedName>
</protein>
<keyword evidence="3" id="KW-1185">Reference proteome</keyword>
<name>A0A1H3FLL8_9ACTN</name>
<keyword evidence="1" id="KW-1133">Transmembrane helix</keyword>
<organism evidence="2 3">
    <name type="scientific">Micromonospora pattaloongensis</name>
    <dbReference type="NCBI Taxonomy" id="405436"/>
    <lineage>
        <taxon>Bacteria</taxon>
        <taxon>Bacillati</taxon>
        <taxon>Actinomycetota</taxon>
        <taxon>Actinomycetes</taxon>
        <taxon>Micromonosporales</taxon>
        <taxon>Micromonosporaceae</taxon>
        <taxon>Micromonospora</taxon>
    </lineage>
</organism>
<dbReference type="STRING" id="405436.SAMN05444365_10133"/>
<dbReference type="Proteomes" id="UP000242415">
    <property type="component" value="Unassembled WGS sequence"/>
</dbReference>
<dbReference type="RefSeq" id="WP_091549885.1">
    <property type="nucleotide sequence ID" value="NZ_FNPH01000001.1"/>
</dbReference>
<feature type="transmembrane region" description="Helical" evidence="1">
    <location>
        <begin position="30"/>
        <end position="54"/>
    </location>
</feature>
<keyword evidence="1" id="KW-0812">Transmembrane</keyword>
<evidence type="ECO:0000313" key="2">
    <source>
        <dbReference type="EMBL" id="SDX91009.1"/>
    </source>
</evidence>
<evidence type="ECO:0000313" key="3">
    <source>
        <dbReference type="Proteomes" id="UP000242415"/>
    </source>
</evidence>
<accession>A0A1H3FLL8</accession>
<proteinExistence type="predicted"/>